<dbReference type="Proteomes" id="UP000676967">
    <property type="component" value="Chromosome"/>
</dbReference>
<reference evidence="1 2" key="1">
    <citation type="submission" date="2020-08" db="EMBL/GenBank/DDBJ databases">
        <title>Whole genome shotgun sequence of Actinoplanes ianthinogenes NBRC 13996.</title>
        <authorList>
            <person name="Komaki H."/>
            <person name="Tamura T."/>
        </authorList>
    </citation>
    <scope>NUCLEOTIDE SEQUENCE [LARGE SCALE GENOMIC DNA]</scope>
    <source>
        <strain evidence="1 2">NBRC 13996</strain>
    </source>
</reference>
<proteinExistence type="predicted"/>
<evidence type="ECO:0000313" key="2">
    <source>
        <dbReference type="Proteomes" id="UP000676967"/>
    </source>
</evidence>
<accession>A0ABM7LMM0</accession>
<organism evidence="1 2">
    <name type="scientific">Actinoplanes ianthinogenes</name>
    <dbReference type="NCBI Taxonomy" id="122358"/>
    <lineage>
        <taxon>Bacteria</taxon>
        <taxon>Bacillati</taxon>
        <taxon>Actinomycetota</taxon>
        <taxon>Actinomycetes</taxon>
        <taxon>Micromonosporales</taxon>
        <taxon>Micromonosporaceae</taxon>
        <taxon>Actinoplanes</taxon>
    </lineage>
</organism>
<keyword evidence="2" id="KW-1185">Reference proteome</keyword>
<dbReference type="EMBL" id="AP023356">
    <property type="protein sequence ID" value="BCJ40527.1"/>
    <property type="molecule type" value="Genomic_DNA"/>
</dbReference>
<dbReference type="Pfam" id="PF09234">
    <property type="entry name" value="DUF1963"/>
    <property type="match status" value="1"/>
</dbReference>
<dbReference type="Gene3D" id="2.30.320.10">
    <property type="entry name" value="YwqG-like"/>
    <property type="match status" value="1"/>
</dbReference>
<evidence type="ECO:0008006" key="3">
    <source>
        <dbReference type="Google" id="ProtNLM"/>
    </source>
</evidence>
<sequence>MSDSATMNLPPEVRALTRTRLDADSADWLLGQARPSIAYEVADEGWSAIGGDPAVAAFAWPSYQGEPMLMLAQIDCAESAGLLGPDWPFPDTGRLLFFHDDDFRAPWGGAEGDDGCHVLHVATDPVAPLPPARRTIPVLPLDPAPQATLPGWEDGLDLTANISDPRALIHLQEEIRPLLPVPSHRLLGHHDKLATPVDGHRPLLQIAAEEGTAWGEVVAVTFWITEADLKAGVLTNVRRTYEVA</sequence>
<gene>
    <name evidence="1" type="ORF">Aiant_11840</name>
</gene>
<protein>
    <recommendedName>
        <fullName evidence="3">DUF1963 domain-containing protein</fullName>
    </recommendedName>
</protein>
<dbReference type="InterPro" id="IPR015315">
    <property type="entry name" value="DUF1963"/>
</dbReference>
<dbReference type="SUPFAM" id="SSF103032">
    <property type="entry name" value="Hypothetical protein YwqG"/>
    <property type="match status" value="1"/>
</dbReference>
<name>A0ABM7LMM0_9ACTN</name>
<evidence type="ECO:0000313" key="1">
    <source>
        <dbReference type="EMBL" id="BCJ40527.1"/>
    </source>
</evidence>
<dbReference type="InterPro" id="IPR035948">
    <property type="entry name" value="YwqG-like_sf"/>
</dbReference>